<gene>
    <name evidence="7" type="ORF">K504DRAFT_476284</name>
</gene>
<dbReference type="Gene3D" id="3.90.550.50">
    <property type="match status" value="1"/>
</dbReference>
<dbReference type="InterPro" id="IPR026050">
    <property type="entry name" value="C1GALT1/C1GALT1_chp1"/>
</dbReference>
<dbReference type="PANTHER" id="PTHR23033:SF43">
    <property type="entry name" value="APPLE DOMAIN-CONTAINING PROTEIN"/>
    <property type="match status" value="1"/>
</dbReference>
<evidence type="ECO:0000256" key="4">
    <source>
        <dbReference type="ARBA" id="ARBA00022968"/>
    </source>
</evidence>
<dbReference type="OrthoDB" id="414175at2759"/>
<accession>A0A6G1KBP6</accession>
<proteinExistence type="inferred from homology"/>
<dbReference type="PANTHER" id="PTHR23033">
    <property type="entry name" value="BETA1,3-GALACTOSYLTRANSFERASE"/>
    <property type="match status" value="1"/>
</dbReference>
<keyword evidence="5" id="KW-1133">Transmembrane helix</keyword>
<sequence length="458" mass="52046">MLRALPMRLTRRPWKFLFPGLLLFFFGYTLSRSRFQSKSGPPRTRSYFPPLRYPGSSPNYCENFPVALLDSIQVVLKTGAGDAEKNRVHINTITSCITNLIIVSDHEEQIGEHTAIDILSELPGSYAIDNADFQAYAAHKKAHAEGDKINYSHEGTRLDRFKFLPMVDKAYAVNPRAKWYVFLESDIYFFWDTLFRQLEQLDPTLEHYLGSPAPGSDDQYFAYGGAGIVLSQGLMKNLIPPKGSVEGGDNRLSVRYEDWAKDDQRGDAVLANAIRNATGAKFTALYPTFSGDELKKVKVDRDRWCTPLLSLHRLSTKEMEDLWKWERTRPYNQKPFVYSSLLAYTHSHLKKEGSSREWWDNLSEAPVPNDRPAHRNAGSCGSECSNDGNCLQWSYSQTVCRFANYVKLGNAVDRENGGQGEFTSGWELRKLGELGFKVDEESDINDTCEEVKWLTPKA</sequence>
<evidence type="ECO:0000256" key="6">
    <source>
        <dbReference type="ARBA" id="ARBA00023136"/>
    </source>
</evidence>
<keyword evidence="8" id="KW-1185">Reference proteome</keyword>
<evidence type="ECO:0000256" key="1">
    <source>
        <dbReference type="ARBA" id="ARBA00004606"/>
    </source>
</evidence>
<comment type="subcellular location">
    <subcellularLocation>
        <location evidence="1">Membrane</location>
        <topology evidence="1">Single-pass type II membrane protein</topology>
    </subcellularLocation>
</comment>
<keyword evidence="6" id="KW-0472">Membrane</keyword>
<evidence type="ECO:0000313" key="8">
    <source>
        <dbReference type="Proteomes" id="UP000799428"/>
    </source>
</evidence>
<comment type="similarity">
    <text evidence="2">Belongs to the glycosyltransferase 31 family. Beta3-Gal-T subfamily.</text>
</comment>
<evidence type="ECO:0000256" key="5">
    <source>
        <dbReference type="ARBA" id="ARBA00022989"/>
    </source>
</evidence>
<keyword evidence="3" id="KW-0812">Transmembrane</keyword>
<dbReference type="GO" id="GO:0016740">
    <property type="term" value="F:transferase activity"/>
    <property type="evidence" value="ECO:0007669"/>
    <property type="project" value="UniProtKB-KW"/>
</dbReference>
<evidence type="ECO:0000256" key="2">
    <source>
        <dbReference type="ARBA" id="ARBA00006462"/>
    </source>
</evidence>
<organism evidence="7 8">
    <name type="scientific">Pleomassaria siparia CBS 279.74</name>
    <dbReference type="NCBI Taxonomy" id="1314801"/>
    <lineage>
        <taxon>Eukaryota</taxon>
        <taxon>Fungi</taxon>
        <taxon>Dikarya</taxon>
        <taxon>Ascomycota</taxon>
        <taxon>Pezizomycotina</taxon>
        <taxon>Dothideomycetes</taxon>
        <taxon>Pleosporomycetidae</taxon>
        <taxon>Pleosporales</taxon>
        <taxon>Pleomassariaceae</taxon>
        <taxon>Pleomassaria</taxon>
    </lineage>
</organism>
<name>A0A6G1KBP6_9PLEO</name>
<keyword evidence="7" id="KW-0808">Transferase</keyword>
<keyword evidence="4" id="KW-0735">Signal-anchor</keyword>
<dbReference type="Proteomes" id="UP000799428">
    <property type="component" value="Unassembled WGS sequence"/>
</dbReference>
<dbReference type="GO" id="GO:0016020">
    <property type="term" value="C:membrane"/>
    <property type="evidence" value="ECO:0007669"/>
    <property type="project" value="UniProtKB-SubCell"/>
</dbReference>
<evidence type="ECO:0000313" key="7">
    <source>
        <dbReference type="EMBL" id="KAF2710244.1"/>
    </source>
</evidence>
<dbReference type="EMBL" id="MU005769">
    <property type="protein sequence ID" value="KAF2710244.1"/>
    <property type="molecule type" value="Genomic_DNA"/>
</dbReference>
<dbReference type="AlphaFoldDB" id="A0A6G1KBP6"/>
<evidence type="ECO:0000256" key="3">
    <source>
        <dbReference type="ARBA" id="ARBA00022692"/>
    </source>
</evidence>
<protein>
    <submittedName>
        <fullName evidence="7">Glycosyltransferase family 31 protein</fullName>
    </submittedName>
</protein>
<reference evidence="7" key="1">
    <citation type="journal article" date="2020" name="Stud. Mycol.">
        <title>101 Dothideomycetes genomes: a test case for predicting lifestyles and emergence of pathogens.</title>
        <authorList>
            <person name="Haridas S."/>
            <person name="Albert R."/>
            <person name="Binder M."/>
            <person name="Bloem J."/>
            <person name="Labutti K."/>
            <person name="Salamov A."/>
            <person name="Andreopoulos B."/>
            <person name="Baker S."/>
            <person name="Barry K."/>
            <person name="Bills G."/>
            <person name="Bluhm B."/>
            <person name="Cannon C."/>
            <person name="Castanera R."/>
            <person name="Culley D."/>
            <person name="Daum C."/>
            <person name="Ezra D."/>
            <person name="Gonzalez J."/>
            <person name="Henrissat B."/>
            <person name="Kuo A."/>
            <person name="Liang C."/>
            <person name="Lipzen A."/>
            <person name="Lutzoni F."/>
            <person name="Magnuson J."/>
            <person name="Mondo S."/>
            <person name="Nolan M."/>
            <person name="Ohm R."/>
            <person name="Pangilinan J."/>
            <person name="Park H.-J."/>
            <person name="Ramirez L."/>
            <person name="Alfaro M."/>
            <person name="Sun H."/>
            <person name="Tritt A."/>
            <person name="Yoshinaga Y."/>
            <person name="Zwiers L.-H."/>
            <person name="Turgeon B."/>
            <person name="Goodwin S."/>
            <person name="Spatafora J."/>
            <person name="Crous P."/>
            <person name="Grigoriev I."/>
        </authorList>
    </citation>
    <scope>NUCLEOTIDE SEQUENCE</scope>
    <source>
        <strain evidence="7">CBS 279.74</strain>
    </source>
</reference>